<dbReference type="PANTHER" id="PTHR10424">
    <property type="entry name" value="VIRAL ENVELOPE PROTEIN"/>
    <property type="match status" value="1"/>
</dbReference>
<evidence type="ECO:0000313" key="3">
    <source>
        <dbReference type="Proteomes" id="UP000535478"/>
    </source>
</evidence>
<dbReference type="Gene3D" id="1.10.287.210">
    <property type="match status" value="1"/>
</dbReference>
<evidence type="ECO:0000256" key="1">
    <source>
        <dbReference type="ARBA" id="ARBA00023157"/>
    </source>
</evidence>
<feature type="non-terminal residue" evidence="2">
    <location>
        <position position="58"/>
    </location>
</feature>
<reference evidence="2 3" key="1">
    <citation type="submission" date="2019-09" db="EMBL/GenBank/DDBJ databases">
        <title>Bird 10,000 Genomes (B10K) Project - Family phase.</title>
        <authorList>
            <person name="Zhang G."/>
        </authorList>
    </citation>
    <scope>NUCLEOTIDE SEQUENCE [LARGE SCALE GENOMIC DNA]</scope>
    <source>
        <strain evidence="2">OUT-0019</strain>
        <tissue evidence="2">Blood</tissue>
    </source>
</reference>
<dbReference type="InterPro" id="IPR018154">
    <property type="entry name" value="TLV/ENV_coat_polyprotein"/>
</dbReference>
<keyword evidence="1" id="KW-1015">Disulfide bond</keyword>
<evidence type="ECO:0000313" key="2">
    <source>
        <dbReference type="EMBL" id="NXV53647.1"/>
    </source>
</evidence>
<dbReference type="EMBL" id="VZUE01012315">
    <property type="protein sequence ID" value="NXV53647.1"/>
    <property type="molecule type" value="Genomic_DNA"/>
</dbReference>
<protein>
    <submittedName>
        <fullName evidence="2">ERVV1 protein</fullName>
    </submittedName>
</protein>
<dbReference type="AlphaFoldDB" id="A0A7L3UPS5"/>
<organism evidence="2 3">
    <name type="scientific">Uria aalge</name>
    <name type="common">Common mure</name>
    <name type="synonym">Colymbus aalge</name>
    <dbReference type="NCBI Taxonomy" id="13746"/>
    <lineage>
        <taxon>Eukaryota</taxon>
        <taxon>Metazoa</taxon>
        <taxon>Chordata</taxon>
        <taxon>Craniata</taxon>
        <taxon>Vertebrata</taxon>
        <taxon>Euteleostomi</taxon>
        <taxon>Archelosauria</taxon>
        <taxon>Archosauria</taxon>
        <taxon>Dinosauria</taxon>
        <taxon>Saurischia</taxon>
        <taxon>Theropoda</taxon>
        <taxon>Coelurosauria</taxon>
        <taxon>Aves</taxon>
        <taxon>Neognathae</taxon>
        <taxon>Neoaves</taxon>
        <taxon>Charadriiformes</taxon>
        <taxon>Alcidae</taxon>
        <taxon>Uria</taxon>
    </lineage>
</organism>
<dbReference type="Pfam" id="PF00429">
    <property type="entry name" value="TLV_coat"/>
    <property type="match status" value="1"/>
</dbReference>
<dbReference type="Proteomes" id="UP000535478">
    <property type="component" value="Unassembled WGS sequence"/>
</dbReference>
<keyword evidence="3" id="KW-1185">Reference proteome</keyword>
<sequence length="58" mass="6178">SELEKVIFNLSATLENIGNATINAIQALQQEVAQVSQITVQNCLALDYLLAMQGGICA</sequence>
<comment type="caution">
    <text evidence="2">The sequence shown here is derived from an EMBL/GenBank/DDBJ whole genome shotgun (WGS) entry which is preliminary data.</text>
</comment>
<accession>A0A7L3UPS5</accession>
<dbReference type="PANTHER" id="PTHR10424:SF73">
    <property type="entry name" value="ENDOGENOUS RETROVIRUS GROUP FC1 ENV POLYPROTEIN-RELATED"/>
    <property type="match status" value="1"/>
</dbReference>
<feature type="non-terminal residue" evidence="2">
    <location>
        <position position="1"/>
    </location>
</feature>
<dbReference type="SUPFAM" id="SSF58069">
    <property type="entry name" value="Virus ectodomain"/>
    <property type="match status" value="1"/>
</dbReference>
<proteinExistence type="predicted"/>
<name>A0A7L3UPS5_URIAL</name>
<gene>
    <name evidence="2" type="primary">Ervv1</name>
    <name evidence="2" type="ORF">URIAAL_R15505</name>
</gene>